<reference evidence="2" key="2">
    <citation type="submission" date="2015-01" db="EMBL/GenBank/DDBJ databases">
        <title>Evolutionary Origins and Diversification of the Mycorrhizal Mutualists.</title>
        <authorList>
            <consortium name="DOE Joint Genome Institute"/>
            <consortium name="Mycorrhizal Genomics Consortium"/>
            <person name="Kohler A."/>
            <person name="Kuo A."/>
            <person name="Nagy L.G."/>
            <person name="Floudas D."/>
            <person name="Copeland A."/>
            <person name="Barry K.W."/>
            <person name="Cichocki N."/>
            <person name="Veneault-Fourrey C."/>
            <person name="LaButti K."/>
            <person name="Lindquist E.A."/>
            <person name="Lipzen A."/>
            <person name="Lundell T."/>
            <person name="Morin E."/>
            <person name="Murat C."/>
            <person name="Riley R."/>
            <person name="Ohm R."/>
            <person name="Sun H."/>
            <person name="Tunlid A."/>
            <person name="Henrissat B."/>
            <person name="Grigoriev I.V."/>
            <person name="Hibbett D.S."/>
            <person name="Martin F."/>
        </authorList>
    </citation>
    <scope>NUCLEOTIDE SEQUENCE [LARGE SCALE GENOMIC DNA]</scope>
    <source>
        <strain evidence="2">Ve08.2h10</strain>
    </source>
</reference>
<evidence type="ECO:0000313" key="2">
    <source>
        <dbReference type="Proteomes" id="UP000054538"/>
    </source>
</evidence>
<dbReference type="STRING" id="930991.A0A0D0CK59"/>
<proteinExistence type="predicted"/>
<reference evidence="1 2" key="1">
    <citation type="submission" date="2014-04" db="EMBL/GenBank/DDBJ databases">
        <authorList>
            <consortium name="DOE Joint Genome Institute"/>
            <person name="Kuo A."/>
            <person name="Kohler A."/>
            <person name="Jargeat P."/>
            <person name="Nagy L.G."/>
            <person name="Floudas D."/>
            <person name="Copeland A."/>
            <person name="Barry K.W."/>
            <person name="Cichocki N."/>
            <person name="Veneault-Fourrey C."/>
            <person name="LaButti K."/>
            <person name="Lindquist E.A."/>
            <person name="Lipzen A."/>
            <person name="Lundell T."/>
            <person name="Morin E."/>
            <person name="Murat C."/>
            <person name="Sun H."/>
            <person name="Tunlid A."/>
            <person name="Henrissat B."/>
            <person name="Grigoriev I.V."/>
            <person name="Hibbett D.S."/>
            <person name="Martin F."/>
            <person name="Nordberg H.P."/>
            <person name="Cantor M.N."/>
            <person name="Hua S.X."/>
        </authorList>
    </citation>
    <scope>NUCLEOTIDE SEQUENCE [LARGE SCALE GENOMIC DNA]</scope>
    <source>
        <strain evidence="1 2">Ve08.2h10</strain>
    </source>
</reference>
<dbReference type="InParanoid" id="A0A0D0CK59"/>
<dbReference type="AlphaFoldDB" id="A0A0D0CK59"/>
<name>A0A0D0CK59_9AGAM</name>
<sequence>MCCEFLPHYSQDFNLIELTFSAMKYHLHRNGDYTRLAMTQMSNEDTYITLLNALSTITPQDSFGWLAHCSYV</sequence>
<organism evidence="1 2">
    <name type="scientific">Paxillus rubicundulus Ve08.2h10</name>
    <dbReference type="NCBI Taxonomy" id="930991"/>
    <lineage>
        <taxon>Eukaryota</taxon>
        <taxon>Fungi</taxon>
        <taxon>Dikarya</taxon>
        <taxon>Basidiomycota</taxon>
        <taxon>Agaricomycotina</taxon>
        <taxon>Agaricomycetes</taxon>
        <taxon>Agaricomycetidae</taxon>
        <taxon>Boletales</taxon>
        <taxon>Paxilineae</taxon>
        <taxon>Paxillaceae</taxon>
        <taxon>Paxillus</taxon>
    </lineage>
</organism>
<keyword evidence="2" id="KW-1185">Reference proteome</keyword>
<evidence type="ECO:0008006" key="3">
    <source>
        <dbReference type="Google" id="ProtNLM"/>
    </source>
</evidence>
<protein>
    <recommendedName>
        <fullName evidence="3">Tc1-like transposase DDE domain-containing protein</fullName>
    </recommendedName>
</protein>
<dbReference type="EMBL" id="KN827996">
    <property type="protein sequence ID" value="KIK75593.1"/>
    <property type="molecule type" value="Genomic_DNA"/>
</dbReference>
<dbReference type="Proteomes" id="UP000054538">
    <property type="component" value="Unassembled WGS sequence"/>
</dbReference>
<dbReference type="HOGENOM" id="CLU_056788_12_1_1"/>
<dbReference type="OrthoDB" id="2266637at2759"/>
<accession>A0A0D0CK59</accession>
<gene>
    <name evidence="1" type="ORF">PAXRUDRAFT_172347</name>
</gene>
<evidence type="ECO:0000313" key="1">
    <source>
        <dbReference type="EMBL" id="KIK75593.1"/>
    </source>
</evidence>